<dbReference type="EMBL" id="CM023481">
    <property type="protein sequence ID" value="KAH6943977.1"/>
    <property type="molecule type" value="Genomic_DNA"/>
</dbReference>
<organism evidence="1 2">
    <name type="scientific">Hyalomma asiaticum</name>
    <name type="common">Tick</name>
    <dbReference type="NCBI Taxonomy" id="266040"/>
    <lineage>
        <taxon>Eukaryota</taxon>
        <taxon>Metazoa</taxon>
        <taxon>Ecdysozoa</taxon>
        <taxon>Arthropoda</taxon>
        <taxon>Chelicerata</taxon>
        <taxon>Arachnida</taxon>
        <taxon>Acari</taxon>
        <taxon>Parasitiformes</taxon>
        <taxon>Ixodida</taxon>
        <taxon>Ixodoidea</taxon>
        <taxon>Ixodidae</taxon>
        <taxon>Hyalomminae</taxon>
        <taxon>Hyalomma</taxon>
    </lineage>
</organism>
<sequence length="104" mass="11680">MSHYDPLRKGPKYSLEPRVSGHELLACAHSVAEKAHKDEKPRVLSECVEVLCKGVAVTHSNSNRVLHRIVNDFIDNDLTLLEADKDGGLWFFPLEPLAIKPRLP</sequence>
<proteinExistence type="predicted"/>
<dbReference type="Proteomes" id="UP000821845">
    <property type="component" value="Chromosome 1"/>
</dbReference>
<gene>
    <name evidence="1" type="ORF">HPB50_000975</name>
</gene>
<evidence type="ECO:0000313" key="2">
    <source>
        <dbReference type="Proteomes" id="UP000821845"/>
    </source>
</evidence>
<protein>
    <submittedName>
        <fullName evidence="1">Uncharacterized protein</fullName>
    </submittedName>
</protein>
<evidence type="ECO:0000313" key="1">
    <source>
        <dbReference type="EMBL" id="KAH6943977.1"/>
    </source>
</evidence>
<reference evidence="1" key="1">
    <citation type="submission" date="2020-05" db="EMBL/GenBank/DDBJ databases">
        <title>Large-scale comparative analyses of tick genomes elucidate their genetic diversity and vector capacities.</title>
        <authorList>
            <person name="Jia N."/>
            <person name="Wang J."/>
            <person name="Shi W."/>
            <person name="Du L."/>
            <person name="Sun Y."/>
            <person name="Zhan W."/>
            <person name="Jiang J."/>
            <person name="Wang Q."/>
            <person name="Zhang B."/>
            <person name="Ji P."/>
            <person name="Sakyi L.B."/>
            <person name="Cui X."/>
            <person name="Yuan T."/>
            <person name="Jiang B."/>
            <person name="Yang W."/>
            <person name="Lam T.T.-Y."/>
            <person name="Chang Q."/>
            <person name="Ding S."/>
            <person name="Wang X."/>
            <person name="Zhu J."/>
            <person name="Ruan X."/>
            <person name="Zhao L."/>
            <person name="Wei J."/>
            <person name="Que T."/>
            <person name="Du C."/>
            <person name="Cheng J."/>
            <person name="Dai P."/>
            <person name="Han X."/>
            <person name="Huang E."/>
            <person name="Gao Y."/>
            <person name="Liu J."/>
            <person name="Shao H."/>
            <person name="Ye R."/>
            <person name="Li L."/>
            <person name="Wei W."/>
            <person name="Wang X."/>
            <person name="Wang C."/>
            <person name="Yang T."/>
            <person name="Huo Q."/>
            <person name="Li W."/>
            <person name="Guo W."/>
            <person name="Chen H."/>
            <person name="Zhou L."/>
            <person name="Ni X."/>
            <person name="Tian J."/>
            <person name="Zhou Y."/>
            <person name="Sheng Y."/>
            <person name="Liu T."/>
            <person name="Pan Y."/>
            <person name="Xia L."/>
            <person name="Li J."/>
            <person name="Zhao F."/>
            <person name="Cao W."/>
        </authorList>
    </citation>
    <scope>NUCLEOTIDE SEQUENCE</scope>
    <source>
        <strain evidence="1">Hyas-2018</strain>
    </source>
</reference>
<accession>A0ACB7TCE2</accession>
<keyword evidence="2" id="KW-1185">Reference proteome</keyword>
<comment type="caution">
    <text evidence="1">The sequence shown here is derived from an EMBL/GenBank/DDBJ whole genome shotgun (WGS) entry which is preliminary data.</text>
</comment>
<name>A0ACB7TCE2_HYAAI</name>